<sequence length="77" mass="9199">MEYRRRKADMQSGERRYLEHCELTCEDIDYCAIYRIFGEPAGWRGYFVTCLLHLRLRVRPQPKSVDFQDAENPPTNS</sequence>
<dbReference type="EMBL" id="BMAU01021436">
    <property type="protein sequence ID" value="GFY36397.1"/>
    <property type="molecule type" value="Genomic_DNA"/>
</dbReference>
<evidence type="ECO:0000313" key="2">
    <source>
        <dbReference type="Proteomes" id="UP000887159"/>
    </source>
</evidence>
<name>A0A8X6WJP5_TRICX</name>
<protein>
    <submittedName>
        <fullName evidence="1">Uncharacterized protein</fullName>
    </submittedName>
</protein>
<comment type="caution">
    <text evidence="1">The sequence shown here is derived from an EMBL/GenBank/DDBJ whole genome shotgun (WGS) entry which is preliminary data.</text>
</comment>
<gene>
    <name evidence="1" type="ORF">TNCV_3451001</name>
</gene>
<organism evidence="1 2">
    <name type="scientific">Trichonephila clavipes</name>
    <name type="common">Golden silk orbweaver</name>
    <name type="synonym">Nephila clavipes</name>
    <dbReference type="NCBI Taxonomy" id="2585209"/>
    <lineage>
        <taxon>Eukaryota</taxon>
        <taxon>Metazoa</taxon>
        <taxon>Ecdysozoa</taxon>
        <taxon>Arthropoda</taxon>
        <taxon>Chelicerata</taxon>
        <taxon>Arachnida</taxon>
        <taxon>Araneae</taxon>
        <taxon>Araneomorphae</taxon>
        <taxon>Entelegynae</taxon>
        <taxon>Araneoidea</taxon>
        <taxon>Nephilidae</taxon>
        <taxon>Trichonephila</taxon>
    </lineage>
</organism>
<evidence type="ECO:0000313" key="1">
    <source>
        <dbReference type="EMBL" id="GFY36397.1"/>
    </source>
</evidence>
<proteinExistence type="predicted"/>
<dbReference type="Proteomes" id="UP000887159">
    <property type="component" value="Unassembled WGS sequence"/>
</dbReference>
<reference evidence="1" key="1">
    <citation type="submission" date="2020-08" db="EMBL/GenBank/DDBJ databases">
        <title>Multicomponent nature underlies the extraordinary mechanical properties of spider dragline silk.</title>
        <authorList>
            <person name="Kono N."/>
            <person name="Nakamura H."/>
            <person name="Mori M."/>
            <person name="Yoshida Y."/>
            <person name="Ohtoshi R."/>
            <person name="Malay A.D."/>
            <person name="Moran D.A.P."/>
            <person name="Tomita M."/>
            <person name="Numata K."/>
            <person name="Arakawa K."/>
        </authorList>
    </citation>
    <scope>NUCLEOTIDE SEQUENCE</scope>
</reference>
<keyword evidence="2" id="KW-1185">Reference proteome</keyword>
<dbReference type="AlphaFoldDB" id="A0A8X6WJP5"/>
<accession>A0A8X6WJP5</accession>